<sequence>MKKLFLLIIICVGAIAANANHITGGEMYYTLVSQSGNNYTYHVVLKLYRDCNAPPGSAQLDPSASIAIFNNSNNSLVWQKDIEKNPTVTLDLSAPSPCIQNPPDVCYQVGYYEFDVTLPGVANGYTVAYQRCCRIAGINNLIGSNQVGATYIAEIPGTSILANGPANNSARFTGRDTVIICANNYFCYDFSASDPDSNDPSLRDSLAYSFCGAYLGGSPNDPAPDPSSPPYISVPYSRPYFGESPLGPNVTLDTKTGMICGIAPSVGIYVVTVCVTEYRNGKPIATQRKDLQIKVGDCNVADAALKQEYLSCDGFTYTFGNEAPASVLIKSYFWDFGDGFTSTLQNPTHTYADTGTYVFKLAINRGEECSDSAISRIKVYPGFFPGFTSSGICVNKPTQFFDTTKTRYGLIDSWSWDFGDPDVQNDLSDLQNPIYTYSKTGTKNVRFIVTNSKGCRDTVYKAVDIIDKPVLTLPFQDTLICNGDTLQLHASGIGSFSWSPAVNIINPSSADPFVHPTTTTRYTVQLDDNGCINNDTVQVRVVNFVTLKARGDTVICLTDSVQLSATGDGLRYVWSPAATIQNPNTAVTNALPAGSTTYQVTATIGRCKATDDVIVTTVPYPASNAGADTAVCFKTSAQLHASIQGSSFTWSPTSSLNDPNSLNPVASPANTTSYVLTVLDNIGCPKPGRDTILVTVYPKVKAFAGNDTSVVVNQPLLFNASGGESYTWSPKTSLSSDDIHNPIGIYNGSFDSITYRVIVVDENNCTDSDFVTVKIFKTNPQVFVPSAFTPNNDGKNDVFRPIAVGILNIEYFRVFNRWGELVFSTTTNGKGWDGKIGGKEQASGTFVWVVKGVDYTGKSVFAKGTVTLIR</sequence>
<evidence type="ECO:0000313" key="3">
    <source>
        <dbReference type="EMBL" id="SHF61844.1"/>
    </source>
</evidence>
<dbReference type="InterPro" id="IPR022409">
    <property type="entry name" value="PKD/Chitinase_dom"/>
</dbReference>
<dbReference type="EMBL" id="FQUU01000014">
    <property type="protein sequence ID" value="SHF61844.1"/>
    <property type="molecule type" value="Genomic_DNA"/>
</dbReference>
<evidence type="ECO:0000313" key="4">
    <source>
        <dbReference type="Proteomes" id="UP000184048"/>
    </source>
</evidence>
<gene>
    <name evidence="3" type="ORF">SAMN02745131_03105</name>
</gene>
<dbReference type="Pfam" id="PF18911">
    <property type="entry name" value="PKD_4"/>
    <property type="match status" value="2"/>
</dbReference>
<evidence type="ECO:0000256" key="1">
    <source>
        <dbReference type="SAM" id="SignalP"/>
    </source>
</evidence>
<dbReference type="AlphaFoldDB" id="A0A1M5D4D1"/>
<dbReference type="Proteomes" id="UP000184048">
    <property type="component" value="Unassembled WGS sequence"/>
</dbReference>
<dbReference type="RefSeq" id="WP_072836253.1">
    <property type="nucleotide sequence ID" value="NZ_FQUU01000014.1"/>
</dbReference>
<dbReference type="InterPro" id="IPR035986">
    <property type="entry name" value="PKD_dom_sf"/>
</dbReference>
<proteinExistence type="predicted"/>
<feature type="signal peptide" evidence="1">
    <location>
        <begin position="1"/>
        <end position="19"/>
    </location>
</feature>
<dbReference type="CDD" id="cd00146">
    <property type="entry name" value="PKD"/>
    <property type="match status" value="2"/>
</dbReference>
<dbReference type="SMART" id="SM00089">
    <property type="entry name" value="PKD"/>
    <property type="match status" value="3"/>
</dbReference>
<evidence type="ECO:0000259" key="2">
    <source>
        <dbReference type="PROSITE" id="PS50093"/>
    </source>
</evidence>
<feature type="domain" description="PKD" evidence="2">
    <location>
        <begin position="331"/>
        <end position="364"/>
    </location>
</feature>
<feature type="chain" id="PRO_5013359170" evidence="1">
    <location>
        <begin position="20"/>
        <end position="870"/>
    </location>
</feature>
<organism evidence="3 4">
    <name type="scientific">Flavisolibacter ginsengisoli DSM 18119</name>
    <dbReference type="NCBI Taxonomy" id="1121884"/>
    <lineage>
        <taxon>Bacteria</taxon>
        <taxon>Pseudomonadati</taxon>
        <taxon>Bacteroidota</taxon>
        <taxon>Chitinophagia</taxon>
        <taxon>Chitinophagales</taxon>
        <taxon>Chitinophagaceae</taxon>
        <taxon>Flavisolibacter</taxon>
    </lineage>
</organism>
<dbReference type="Gene3D" id="2.60.40.10">
    <property type="entry name" value="Immunoglobulins"/>
    <property type="match status" value="2"/>
</dbReference>
<dbReference type="Pfam" id="PF13585">
    <property type="entry name" value="CHU_C"/>
    <property type="match status" value="1"/>
</dbReference>
<dbReference type="OrthoDB" id="1490014at2"/>
<protein>
    <submittedName>
        <fullName evidence="3">Gliding motility-associated C-terminal domain-containing protein</fullName>
    </submittedName>
</protein>
<dbReference type="STRING" id="1121884.SAMN02745131_03105"/>
<dbReference type="PROSITE" id="PS50093">
    <property type="entry name" value="PKD"/>
    <property type="match status" value="2"/>
</dbReference>
<keyword evidence="1" id="KW-0732">Signal</keyword>
<dbReference type="NCBIfam" id="TIGR04131">
    <property type="entry name" value="Bac_Flav_CTERM"/>
    <property type="match status" value="1"/>
</dbReference>
<accession>A0A1M5D4D1</accession>
<keyword evidence="4" id="KW-1185">Reference proteome</keyword>
<feature type="domain" description="PKD" evidence="2">
    <location>
        <begin position="413"/>
        <end position="465"/>
    </location>
</feature>
<reference evidence="3 4" key="1">
    <citation type="submission" date="2016-11" db="EMBL/GenBank/DDBJ databases">
        <authorList>
            <person name="Jaros S."/>
            <person name="Januszkiewicz K."/>
            <person name="Wedrychowicz H."/>
        </authorList>
    </citation>
    <scope>NUCLEOTIDE SEQUENCE [LARGE SCALE GENOMIC DNA]</scope>
    <source>
        <strain evidence="3 4">DSM 18119</strain>
    </source>
</reference>
<name>A0A1M5D4D1_9BACT</name>
<dbReference type="InterPro" id="IPR000601">
    <property type="entry name" value="PKD_dom"/>
</dbReference>
<dbReference type="InterPro" id="IPR013783">
    <property type="entry name" value="Ig-like_fold"/>
</dbReference>
<dbReference type="InterPro" id="IPR026341">
    <property type="entry name" value="T9SS_type_B"/>
</dbReference>
<dbReference type="SUPFAM" id="SSF49299">
    <property type="entry name" value="PKD domain"/>
    <property type="match status" value="2"/>
</dbReference>